<protein>
    <submittedName>
        <fullName evidence="2">F-box/LRR-repeat protein 25-like</fullName>
    </submittedName>
</protein>
<keyword evidence="3" id="KW-1185">Reference proteome</keyword>
<dbReference type="Proteomes" id="UP000634136">
    <property type="component" value="Unassembled WGS sequence"/>
</dbReference>
<dbReference type="InterPro" id="IPR036047">
    <property type="entry name" value="F-box-like_dom_sf"/>
</dbReference>
<dbReference type="Pfam" id="PF00646">
    <property type="entry name" value="F-box"/>
    <property type="match status" value="1"/>
</dbReference>
<accession>A0A835CKV6</accession>
<sequence length="385" mass="44692">MEDRISSLPDEVLHLILSCLNTKLAIQTCVLSKRWRYLWTGISTLHLSSSCSDEDSFSDFLDHVFLSRDHSKTIRHFKISFHMDHDYTSKLVLDFLVTHGRDIQDLLISSHLDETYWHCCDLQQPYWNLFRTWDSLKTLSLQFVSIPVNVEYEFVSLNSLHLSRCQLADDKYRLRLRWEPRLVGNVKITAPRLKEFVMAYTCVEDEVDPHFEIILSFPKLLSLSFEQNEPMRVAFPYRPVLQELFVDYYIINYTRDYHYLINLFGGIGVAKCVTLSEETSIALSEVPEDAKGKQPPFGGIEELKIIFERTKSEMDNNFSFTVPNSVLTYLQSRSITLVYKERRQESEIPKKSKNDASASPLLLSVSLRLSHSLSQSSPSRLTPSR</sequence>
<dbReference type="SUPFAM" id="SSF52047">
    <property type="entry name" value="RNI-like"/>
    <property type="match status" value="1"/>
</dbReference>
<dbReference type="SUPFAM" id="SSF81383">
    <property type="entry name" value="F-box domain"/>
    <property type="match status" value="1"/>
</dbReference>
<dbReference type="InterPro" id="IPR053781">
    <property type="entry name" value="F-box_AtFBL13-like"/>
</dbReference>
<evidence type="ECO:0000259" key="1">
    <source>
        <dbReference type="SMART" id="SM00256"/>
    </source>
</evidence>
<dbReference type="SMART" id="SM00256">
    <property type="entry name" value="FBOX"/>
    <property type="match status" value="1"/>
</dbReference>
<organism evidence="2 3">
    <name type="scientific">Senna tora</name>
    <dbReference type="NCBI Taxonomy" id="362788"/>
    <lineage>
        <taxon>Eukaryota</taxon>
        <taxon>Viridiplantae</taxon>
        <taxon>Streptophyta</taxon>
        <taxon>Embryophyta</taxon>
        <taxon>Tracheophyta</taxon>
        <taxon>Spermatophyta</taxon>
        <taxon>Magnoliopsida</taxon>
        <taxon>eudicotyledons</taxon>
        <taxon>Gunneridae</taxon>
        <taxon>Pentapetalae</taxon>
        <taxon>rosids</taxon>
        <taxon>fabids</taxon>
        <taxon>Fabales</taxon>
        <taxon>Fabaceae</taxon>
        <taxon>Caesalpinioideae</taxon>
        <taxon>Cassia clade</taxon>
        <taxon>Senna</taxon>
    </lineage>
</organism>
<dbReference type="Gene3D" id="1.20.1280.50">
    <property type="match status" value="1"/>
</dbReference>
<dbReference type="EMBL" id="JAAIUW010000002">
    <property type="protein sequence ID" value="KAF7842762.1"/>
    <property type="molecule type" value="Genomic_DNA"/>
</dbReference>
<dbReference type="PANTHER" id="PTHR34223">
    <property type="entry name" value="OS11G0201299 PROTEIN"/>
    <property type="match status" value="1"/>
</dbReference>
<comment type="caution">
    <text evidence="2">The sequence shown here is derived from an EMBL/GenBank/DDBJ whole genome shotgun (WGS) entry which is preliminary data.</text>
</comment>
<gene>
    <name evidence="2" type="ORF">G2W53_005060</name>
</gene>
<dbReference type="InterPro" id="IPR053197">
    <property type="entry name" value="F-box_SCFL_complex_component"/>
</dbReference>
<dbReference type="InterPro" id="IPR001810">
    <property type="entry name" value="F-box_dom"/>
</dbReference>
<evidence type="ECO:0000313" key="3">
    <source>
        <dbReference type="Proteomes" id="UP000634136"/>
    </source>
</evidence>
<evidence type="ECO:0000313" key="2">
    <source>
        <dbReference type="EMBL" id="KAF7842762.1"/>
    </source>
</evidence>
<dbReference type="OrthoDB" id="1848700at2759"/>
<dbReference type="AlphaFoldDB" id="A0A835CKV6"/>
<dbReference type="PANTHER" id="PTHR34223:SF51">
    <property type="entry name" value="OS06G0556300 PROTEIN"/>
    <property type="match status" value="1"/>
</dbReference>
<proteinExistence type="predicted"/>
<feature type="domain" description="F-box" evidence="1">
    <location>
        <begin position="8"/>
        <end position="48"/>
    </location>
</feature>
<dbReference type="CDD" id="cd22160">
    <property type="entry name" value="F-box_AtFBL13-like"/>
    <property type="match status" value="1"/>
</dbReference>
<name>A0A835CKV6_9FABA</name>
<reference evidence="2" key="1">
    <citation type="submission" date="2020-09" db="EMBL/GenBank/DDBJ databases">
        <title>Genome-Enabled Discovery of Anthraquinone Biosynthesis in Senna tora.</title>
        <authorList>
            <person name="Kang S.-H."/>
            <person name="Pandey R.P."/>
            <person name="Lee C.-M."/>
            <person name="Sim J.-S."/>
            <person name="Jeong J.-T."/>
            <person name="Choi B.-S."/>
            <person name="Jung M."/>
            <person name="Ginzburg D."/>
            <person name="Zhao K."/>
            <person name="Won S.Y."/>
            <person name="Oh T.-J."/>
            <person name="Yu Y."/>
            <person name="Kim N.-H."/>
            <person name="Lee O.R."/>
            <person name="Lee T.-H."/>
            <person name="Bashyal P."/>
            <person name="Kim T.-S."/>
            <person name="Lee W.-H."/>
            <person name="Kawkins C."/>
            <person name="Kim C.-K."/>
            <person name="Kim J.S."/>
            <person name="Ahn B.O."/>
            <person name="Rhee S.Y."/>
            <person name="Sohng J.K."/>
        </authorList>
    </citation>
    <scope>NUCLEOTIDE SEQUENCE</scope>
    <source>
        <tissue evidence="2">Leaf</tissue>
    </source>
</reference>